<dbReference type="CDD" id="cd07176">
    <property type="entry name" value="terB"/>
    <property type="match status" value="1"/>
</dbReference>
<dbReference type="EMBL" id="VDFC01000046">
    <property type="protein sequence ID" value="KAA0932431.1"/>
    <property type="molecule type" value="Genomic_DNA"/>
</dbReference>
<dbReference type="Pfam" id="PF05099">
    <property type="entry name" value="TerB"/>
    <property type="match status" value="1"/>
</dbReference>
<feature type="region of interest" description="Disordered" evidence="1">
    <location>
        <begin position="1"/>
        <end position="55"/>
    </location>
</feature>
<feature type="compositionally biased region" description="Gly residues" evidence="1">
    <location>
        <begin position="20"/>
        <end position="42"/>
    </location>
</feature>
<proteinExistence type="predicted"/>
<gene>
    <name evidence="3" type="ORF">FGF04_24880</name>
</gene>
<feature type="compositionally biased region" description="Basic and acidic residues" evidence="1">
    <location>
        <begin position="1"/>
        <end position="11"/>
    </location>
</feature>
<feature type="region of interest" description="Disordered" evidence="1">
    <location>
        <begin position="194"/>
        <end position="232"/>
    </location>
</feature>
<accession>A0A5B0ATG6</accession>
<organism evidence="3 4">
    <name type="scientific">Streptomyces apricus</name>
    <dbReference type="NCBI Taxonomy" id="1828112"/>
    <lineage>
        <taxon>Bacteria</taxon>
        <taxon>Bacillati</taxon>
        <taxon>Actinomycetota</taxon>
        <taxon>Actinomycetes</taxon>
        <taxon>Kitasatosporales</taxon>
        <taxon>Streptomycetaceae</taxon>
        <taxon>Streptomyces</taxon>
    </lineage>
</organism>
<dbReference type="OrthoDB" id="6543050at2"/>
<evidence type="ECO:0000313" key="4">
    <source>
        <dbReference type="Proteomes" id="UP000324965"/>
    </source>
</evidence>
<reference evidence="3 4" key="1">
    <citation type="submission" date="2019-05" db="EMBL/GenBank/DDBJ databases">
        <authorList>
            <person name="Hariharan J."/>
            <person name="Choudoir M.J."/>
            <person name="Diebold P."/>
            <person name="Panke-Buisse K."/>
            <person name="Buckley D.H."/>
        </authorList>
    </citation>
    <scope>NUCLEOTIDE SEQUENCE [LARGE SCALE GENOMIC DNA]</scope>
    <source>
        <strain evidence="3 4">SUN51</strain>
    </source>
</reference>
<protein>
    <submittedName>
        <fullName evidence="3">TerB family tellurite resistance protein</fullName>
    </submittedName>
</protein>
<dbReference type="InterPro" id="IPR007791">
    <property type="entry name" value="DjlA_N"/>
</dbReference>
<dbReference type="SUPFAM" id="SSF158682">
    <property type="entry name" value="TerB-like"/>
    <property type="match status" value="1"/>
</dbReference>
<sequence length="232" mass="24458">MAMWDRLKDQAKNLQQAQGSRGGAGQGHAPGQGYGAGQGHGSAGRAPGSSSGGGSKAQLIGLFKSQLASVKTELKSGAYRDASMAMCALVAAADGQVEPAERQRVEELIVSNEVLQNFPADQLRQRFNQHVDRLTAHFEQGKAEALRDIAKAAKKPAEARAVVQTGMVVAGADGHFEASEQYVIREACTALGLSPPAFQGRGELRDQPPRRRGRRRHPSGPGSEPAGIQGQS</sequence>
<dbReference type="Gene3D" id="1.10.3680.10">
    <property type="entry name" value="TerB-like"/>
    <property type="match status" value="1"/>
</dbReference>
<evidence type="ECO:0000313" key="3">
    <source>
        <dbReference type="EMBL" id="KAA0932431.1"/>
    </source>
</evidence>
<feature type="domain" description="Co-chaperone DjlA N-terminal" evidence="2">
    <location>
        <begin position="81"/>
        <end position="199"/>
    </location>
</feature>
<evidence type="ECO:0000259" key="2">
    <source>
        <dbReference type="Pfam" id="PF05099"/>
    </source>
</evidence>
<name>A0A5B0ATG6_9ACTN</name>
<dbReference type="Proteomes" id="UP000324965">
    <property type="component" value="Unassembled WGS sequence"/>
</dbReference>
<evidence type="ECO:0000256" key="1">
    <source>
        <dbReference type="SAM" id="MobiDB-lite"/>
    </source>
</evidence>
<keyword evidence="4" id="KW-1185">Reference proteome</keyword>
<dbReference type="InterPro" id="IPR029024">
    <property type="entry name" value="TerB-like"/>
</dbReference>
<comment type="caution">
    <text evidence="3">The sequence shown here is derived from an EMBL/GenBank/DDBJ whole genome shotgun (WGS) entry which is preliminary data.</text>
</comment>
<dbReference type="AlphaFoldDB" id="A0A5B0ATG6"/>